<accession>A0AAD8K9P3</accession>
<keyword evidence="2" id="KW-1185">Reference proteome</keyword>
<organism evidence="1 2">
    <name type="scientific">Tagetes erecta</name>
    <name type="common">African marigold</name>
    <dbReference type="NCBI Taxonomy" id="13708"/>
    <lineage>
        <taxon>Eukaryota</taxon>
        <taxon>Viridiplantae</taxon>
        <taxon>Streptophyta</taxon>
        <taxon>Embryophyta</taxon>
        <taxon>Tracheophyta</taxon>
        <taxon>Spermatophyta</taxon>
        <taxon>Magnoliopsida</taxon>
        <taxon>eudicotyledons</taxon>
        <taxon>Gunneridae</taxon>
        <taxon>Pentapetalae</taxon>
        <taxon>asterids</taxon>
        <taxon>campanulids</taxon>
        <taxon>Asterales</taxon>
        <taxon>Asteraceae</taxon>
        <taxon>Asteroideae</taxon>
        <taxon>Heliantheae alliance</taxon>
        <taxon>Tageteae</taxon>
        <taxon>Tagetes</taxon>
    </lineage>
</organism>
<proteinExistence type="predicted"/>
<dbReference type="Proteomes" id="UP001229421">
    <property type="component" value="Unassembled WGS sequence"/>
</dbReference>
<evidence type="ECO:0000313" key="2">
    <source>
        <dbReference type="Proteomes" id="UP001229421"/>
    </source>
</evidence>
<comment type="caution">
    <text evidence="1">The sequence shown here is derived from an EMBL/GenBank/DDBJ whole genome shotgun (WGS) entry which is preliminary data.</text>
</comment>
<reference evidence="1" key="1">
    <citation type="journal article" date="2023" name="bioRxiv">
        <title>Improved chromosome-level genome assembly for marigold (Tagetes erecta).</title>
        <authorList>
            <person name="Jiang F."/>
            <person name="Yuan L."/>
            <person name="Wang S."/>
            <person name="Wang H."/>
            <person name="Xu D."/>
            <person name="Wang A."/>
            <person name="Fan W."/>
        </authorList>
    </citation>
    <scope>NUCLEOTIDE SEQUENCE</scope>
    <source>
        <strain evidence="1">WSJ</strain>
        <tissue evidence="1">Leaf</tissue>
    </source>
</reference>
<dbReference type="EMBL" id="JAUHHV010000007">
    <property type="protein sequence ID" value="KAK1417071.1"/>
    <property type="molecule type" value="Genomic_DNA"/>
</dbReference>
<sequence length="131" mass="15732">MLVFVVDDDDGVEDDNDDELIMVDLDIWVVAEMLGGGGDNRRCWRYEFKREITIRSSYGTLKSYNNVLTAKVGRRRRKGNIRLKNKRNKKVRRTKRARLFVWIELNLKKEKKMCWQISLRKLFFQHKHSDL</sequence>
<name>A0AAD8K9P3_TARER</name>
<dbReference type="AlphaFoldDB" id="A0AAD8K9P3"/>
<gene>
    <name evidence="1" type="ORF">QVD17_26193</name>
</gene>
<evidence type="ECO:0000313" key="1">
    <source>
        <dbReference type="EMBL" id="KAK1417071.1"/>
    </source>
</evidence>
<protein>
    <submittedName>
        <fullName evidence="1">Uncharacterized protein</fullName>
    </submittedName>
</protein>